<evidence type="ECO:0000313" key="7">
    <source>
        <dbReference type="Proteomes" id="UP000199377"/>
    </source>
</evidence>
<dbReference type="Gene3D" id="3.30.70.2740">
    <property type="match status" value="1"/>
</dbReference>
<keyword evidence="4" id="KW-0274">FAD</keyword>
<dbReference type="InterPro" id="IPR051264">
    <property type="entry name" value="FAD-oxidored/transferase_4"/>
</dbReference>
<dbReference type="STRING" id="1114924.SAMN05216258_11329"/>
<sequence>MDDRLYPLPGAAPVPPEVLARLKAAVGPRGVAEDPAEIAPHLVAWRDGWRGEVPLVLRPESTAEVAAIVRICAEARVPIVPQSGNTGLTGGGQPHMGGSEIVLSLARMNRIREVDPLNDSMTVEAGVILQTVQEEAARHDRLFPLSLAAEGTCRIGGNLSTNAGGVQVLRYGNARALVLGLEVVTAQGEIWDGLRSLRKDNAGYDMKQVFLGAEGTLGIITAATLKLFPRPRDSAVALVAVPSAEAGIELLALMKAAMGETVTAFELMHEICFTLAAQTMGHEDPMPGSEWRVLLQVDGPGPQGKMAEALEAALGEALERGIATDAVLPASLDQAQKLWRIREDQAEVQQRAGAGIKHDISVPVSRIPEFVAKADAALAAVYPGFRPCTFGHAGDGNLHYNPIRPEDWTDAAWKAETQAINRIVHDLVAEMNGSITAEHGVGRLRMHEMARLKDPVEMSLMRRLKAAMDPAGILNPGKLLA</sequence>
<protein>
    <submittedName>
        <fullName evidence="6">FAD/FMN-containing dehydrogenase</fullName>
    </submittedName>
</protein>
<organism evidence="6 7">
    <name type="scientific">Albimonas pacifica</name>
    <dbReference type="NCBI Taxonomy" id="1114924"/>
    <lineage>
        <taxon>Bacteria</taxon>
        <taxon>Pseudomonadati</taxon>
        <taxon>Pseudomonadota</taxon>
        <taxon>Alphaproteobacteria</taxon>
        <taxon>Rhodobacterales</taxon>
        <taxon>Paracoccaceae</taxon>
        <taxon>Albimonas</taxon>
    </lineage>
</organism>
<accession>A0A1I3NBV3</accession>
<dbReference type="FunFam" id="1.10.45.10:FF:000001">
    <property type="entry name" value="D-lactate dehydrogenase mitochondrial"/>
    <property type="match status" value="1"/>
</dbReference>
<dbReference type="Gene3D" id="3.30.70.2190">
    <property type="match status" value="1"/>
</dbReference>
<dbReference type="InterPro" id="IPR006094">
    <property type="entry name" value="Oxid_FAD_bind_N"/>
</dbReference>
<dbReference type="InterPro" id="IPR016167">
    <property type="entry name" value="FAD-bd_PCMH_sub1"/>
</dbReference>
<dbReference type="InterPro" id="IPR016169">
    <property type="entry name" value="FAD-bd_PCMH_sub2"/>
</dbReference>
<dbReference type="InterPro" id="IPR036318">
    <property type="entry name" value="FAD-bd_PCMH-like_sf"/>
</dbReference>
<dbReference type="EMBL" id="FOQH01000013">
    <property type="protein sequence ID" value="SFJ06848.1"/>
    <property type="molecule type" value="Genomic_DNA"/>
</dbReference>
<dbReference type="AlphaFoldDB" id="A0A1I3NBV3"/>
<dbReference type="InterPro" id="IPR016166">
    <property type="entry name" value="FAD-bd_PCMH"/>
</dbReference>
<evidence type="ECO:0000256" key="4">
    <source>
        <dbReference type="ARBA" id="ARBA00022827"/>
    </source>
</evidence>
<dbReference type="SUPFAM" id="SSF55103">
    <property type="entry name" value="FAD-linked oxidases, C-terminal domain"/>
    <property type="match status" value="1"/>
</dbReference>
<evidence type="ECO:0000259" key="5">
    <source>
        <dbReference type="PROSITE" id="PS51387"/>
    </source>
</evidence>
<dbReference type="SUPFAM" id="SSF56176">
    <property type="entry name" value="FAD-binding/transporter-associated domain-like"/>
    <property type="match status" value="1"/>
</dbReference>
<dbReference type="Gene3D" id="3.30.43.10">
    <property type="entry name" value="Uridine Diphospho-n-acetylenolpyruvylglucosamine Reductase, domain 2"/>
    <property type="match status" value="1"/>
</dbReference>
<reference evidence="6 7" key="1">
    <citation type="submission" date="2016-10" db="EMBL/GenBank/DDBJ databases">
        <authorList>
            <person name="de Groot N.N."/>
        </authorList>
    </citation>
    <scope>NUCLEOTIDE SEQUENCE [LARGE SCALE GENOMIC DNA]</scope>
    <source>
        <strain evidence="6 7">CGMCC 1.11030</strain>
    </source>
</reference>
<comment type="cofactor">
    <cofactor evidence="1">
        <name>FAD</name>
        <dbReference type="ChEBI" id="CHEBI:57692"/>
    </cofactor>
</comment>
<dbReference type="Proteomes" id="UP000199377">
    <property type="component" value="Unassembled WGS sequence"/>
</dbReference>
<keyword evidence="7" id="KW-1185">Reference proteome</keyword>
<dbReference type="InterPro" id="IPR016164">
    <property type="entry name" value="FAD-linked_Oxase-like_C"/>
</dbReference>
<dbReference type="Gene3D" id="3.30.465.10">
    <property type="match status" value="1"/>
</dbReference>
<dbReference type="InterPro" id="IPR004113">
    <property type="entry name" value="FAD-bd_oxidored_4_C"/>
</dbReference>
<dbReference type="GO" id="GO:0003824">
    <property type="term" value="F:catalytic activity"/>
    <property type="evidence" value="ECO:0007669"/>
    <property type="project" value="InterPro"/>
</dbReference>
<dbReference type="Pfam" id="PF01565">
    <property type="entry name" value="FAD_binding_4"/>
    <property type="match status" value="1"/>
</dbReference>
<feature type="domain" description="FAD-binding PCMH-type" evidence="5">
    <location>
        <begin position="49"/>
        <end position="230"/>
    </location>
</feature>
<dbReference type="Gene3D" id="1.10.45.10">
    <property type="entry name" value="Vanillyl-alcohol Oxidase, Chain A, domain 4"/>
    <property type="match status" value="1"/>
</dbReference>
<keyword evidence="3" id="KW-0285">Flavoprotein</keyword>
<dbReference type="OrthoDB" id="9811557at2"/>
<proteinExistence type="inferred from homology"/>
<comment type="similarity">
    <text evidence="2">Belongs to the FAD-binding oxidoreductase/transferase type 4 family.</text>
</comment>
<dbReference type="PANTHER" id="PTHR43716">
    <property type="entry name" value="D-2-HYDROXYGLUTARATE DEHYDROGENASE, MITOCHONDRIAL"/>
    <property type="match status" value="1"/>
</dbReference>
<dbReference type="PROSITE" id="PS51387">
    <property type="entry name" value="FAD_PCMH"/>
    <property type="match status" value="1"/>
</dbReference>
<evidence type="ECO:0000256" key="2">
    <source>
        <dbReference type="ARBA" id="ARBA00008000"/>
    </source>
</evidence>
<evidence type="ECO:0000256" key="3">
    <source>
        <dbReference type="ARBA" id="ARBA00022630"/>
    </source>
</evidence>
<dbReference type="GO" id="GO:0071949">
    <property type="term" value="F:FAD binding"/>
    <property type="evidence" value="ECO:0007669"/>
    <property type="project" value="InterPro"/>
</dbReference>
<gene>
    <name evidence="6" type="ORF">SAMN05216258_11329</name>
</gene>
<dbReference type="Pfam" id="PF02913">
    <property type="entry name" value="FAD-oxidase_C"/>
    <property type="match status" value="1"/>
</dbReference>
<dbReference type="GO" id="GO:0022904">
    <property type="term" value="P:respiratory electron transport chain"/>
    <property type="evidence" value="ECO:0007669"/>
    <property type="project" value="TreeGrafter"/>
</dbReference>
<dbReference type="InterPro" id="IPR016171">
    <property type="entry name" value="Vanillyl_alc_oxidase_C-sub2"/>
</dbReference>
<evidence type="ECO:0000313" key="6">
    <source>
        <dbReference type="EMBL" id="SFJ06848.1"/>
    </source>
</evidence>
<dbReference type="RefSeq" id="WP_092864800.1">
    <property type="nucleotide sequence ID" value="NZ_FOQH01000013.1"/>
</dbReference>
<evidence type="ECO:0000256" key="1">
    <source>
        <dbReference type="ARBA" id="ARBA00001974"/>
    </source>
</evidence>
<dbReference type="PANTHER" id="PTHR43716:SF2">
    <property type="entry name" value="BLL6224 PROTEIN"/>
    <property type="match status" value="1"/>
</dbReference>
<name>A0A1I3NBV3_9RHOB</name>